<feature type="region of interest" description="Disordered" evidence="1">
    <location>
        <begin position="238"/>
        <end position="306"/>
    </location>
</feature>
<evidence type="ECO:0000313" key="2">
    <source>
        <dbReference type="EMBL" id="KAL3774309.1"/>
    </source>
</evidence>
<organism evidence="2 3">
    <name type="scientific">Cyclotella atomus</name>
    <dbReference type="NCBI Taxonomy" id="382360"/>
    <lineage>
        <taxon>Eukaryota</taxon>
        <taxon>Sar</taxon>
        <taxon>Stramenopiles</taxon>
        <taxon>Ochrophyta</taxon>
        <taxon>Bacillariophyta</taxon>
        <taxon>Coscinodiscophyceae</taxon>
        <taxon>Thalassiosirophycidae</taxon>
        <taxon>Stephanodiscales</taxon>
        <taxon>Stephanodiscaceae</taxon>
        <taxon>Cyclotella</taxon>
    </lineage>
</organism>
<evidence type="ECO:0000256" key="1">
    <source>
        <dbReference type="SAM" id="MobiDB-lite"/>
    </source>
</evidence>
<feature type="region of interest" description="Disordered" evidence="1">
    <location>
        <begin position="20"/>
        <end position="45"/>
    </location>
</feature>
<feature type="compositionally biased region" description="Low complexity" evidence="1">
    <location>
        <begin position="238"/>
        <end position="298"/>
    </location>
</feature>
<accession>A0ABD3NE18</accession>
<protein>
    <recommendedName>
        <fullName evidence="4">Chitinase</fullName>
    </recommendedName>
</protein>
<gene>
    <name evidence="2" type="ORF">ACHAWO_008136</name>
</gene>
<dbReference type="AlphaFoldDB" id="A0ABD3NE18"/>
<reference evidence="2 3" key="1">
    <citation type="submission" date="2024-10" db="EMBL/GenBank/DDBJ databases">
        <title>Updated reference genomes for cyclostephanoid diatoms.</title>
        <authorList>
            <person name="Roberts W.R."/>
            <person name="Alverson A.J."/>
        </authorList>
    </citation>
    <scope>NUCLEOTIDE SEQUENCE [LARGE SCALE GENOMIC DNA]</scope>
    <source>
        <strain evidence="2 3">AJA010-31</strain>
    </source>
</reference>
<sequence>MTEVYCGACCQNGNCWNNPSPPSPTPPSTTSKPTNKPLPSYTADHGEDSRMIAFLGNWRSRPTDEQVCNNVNNQALVDKWRSMGKKIILSFGGAGMGGSWSGDNKNCWDYCFAKEEQLSGSLVNVVNSKNFDGIDIDYKYCYDPHKVVFGFCISNCSYTGSNANGAQAVQVMSELKSYNNGEFGCNGGAFFWVAQHDVGGDWSDAVLGEVSATAGCSNPSSSTTSSTTINTGATVTTTSLATSSPSTASPTSAKPIKSPSTPSPTSGTTTSSPITSKPTVKPTSASPTSAPVTSKPTAKPSTGGSLIISKSPRCGVSELDARETCGNTCSSSAECASGEWCWGVHDNYCDSVPKRIYENPVQSNVWSRCGVSEIDARTFCGVSCSSSADCSVGTCFSVHSNYCDSPFTTV</sequence>
<dbReference type="InterPro" id="IPR017853">
    <property type="entry name" value="GH"/>
</dbReference>
<dbReference type="EMBL" id="JALLPJ020001200">
    <property type="protein sequence ID" value="KAL3774309.1"/>
    <property type="molecule type" value="Genomic_DNA"/>
</dbReference>
<name>A0ABD3NE18_9STRA</name>
<comment type="caution">
    <text evidence="2">The sequence shown here is derived from an EMBL/GenBank/DDBJ whole genome shotgun (WGS) entry which is preliminary data.</text>
</comment>
<proteinExistence type="predicted"/>
<dbReference type="SUPFAM" id="SSF51445">
    <property type="entry name" value="(Trans)glycosidases"/>
    <property type="match status" value="1"/>
</dbReference>
<evidence type="ECO:0000313" key="3">
    <source>
        <dbReference type="Proteomes" id="UP001530400"/>
    </source>
</evidence>
<dbReference type="Proteomes" id="UP001530400">
    <property type="component" value="Unassembled WGS sequence"/>
</dbReference>
<keyword evidence="3" id="KW-1185">Reference proteome</keyword>
<dbReference type="Gene3D" id="3.20.20.80">
    <property type="entry name" value="Glycosidases"/>
    <property type="match status" value="1"/>
</dbReference>
<feature type="compositionally biased region" description="Low complexity" evidence="1">
    <location>
        <begin position="28"/>
        <end position="37"/>
    </location>
</feature>
<evidence type="ECO:0008006" key="4">
    <source>
        <dbReference type="Google" id="ProtNLM"/>
    </source>
</evidence>